<feature type="compositionally biased region" description="Basic and acidic residues" evidence="1">
    <location>
        <begin position="16"/>
        <end position="31"/>
    </location>
</feature>
<comment type="caution">
    <text evidence="2">The sequence shown here is derived from an EMBL/GenBank/DDBJ whole genome shotgun (WGS) entry which is preliminary data.</text>
</comment>
<feature type="compositionally biased region" description="Low complexity" evidence="1">
    <location>
        <begin position="48"/>
        <end position="67"/>
    </location>
</feature>
<feature type="region of interest" description="Disordered" evidence="1">
    <location>
        <begin position="1"/>
        <end position="102"/>
    </location>
</feature>
<dbReference type="Proteomes" id="UP001218218">
    <property type="component" value="Unassembled WGS sequence"/>
</dbReference>
<accession>A0AAD7AFZ7</accession>
<evidence type="ECO:0000256" key="1">
    <source>
        <dbReference type="SAM" id="MobiDB-lite"/>
    </source>
</evidence>
<evidence type="ECO:0000313" key="2">
    <source>
        <dbReference type="EMBL" id="KAJ7357884.1"/>
    </source>
</evidence>
<proteinExistence type="predicted"/>
<feature type="compositionally biased region" description="Basic and acidic residues" evidence="1">
    <location>
        <begin position="68"/>
        <end position="81"/>
    </location>
</feature>
<dbReference type="EMBL" id="JARIHO010000007">
    <property type="protein sequence ID" value="KAJ7357884.1"/>
    <property type="molecule type" value="Genomic_DNA"/>
</dbReference>
<evidence type="ECO:0000313" key="3">
    <source>
        <dbReference type="Proteomes" id="UP001218218"/>
    </source>
</evidence>
<name>A0AAD7AFZ7_9AGAR</name>
<feature type="compositionally biased region" description="Polar residues" evidence="1">
    <location>
        <begin position="490"/>
        <end position="501"/>
    </location>
</feature>
<dbReference type="AlphaFoldDB" id="A0AAD7AFZ7"/>
<feature type="region of interest" description="Disordered" evidence="1">
    <location>
        <begin position="488"/>
        <end position="514"/>
    </location>
</feature>
<feature type="compositionally biased region" description="Basic residues" evidence="1">
    <location>
        <begin position="32"/>
        <end position="45"/>
    </location>
</feature>
<gene>
    <name evidence="2" type="ORF">DFH08DRAFT_801766</name>
</gene>
<protein>
    <submittedName>
        <fullName evidence="2">Uncharacterized protein</fullName>
    </submittedName>
</protein>
<reference evidence="2" key="1">
    <citation type="submission" date="2023-03" db="EMBL/GenBank/DDBJ databases">
        <title>Massive genome expansion in bonnet fungi (Mycena s.s.) driven by repeated elements and novel gene families across ecological guilds.</title>
        <authorList>
            <consortium name="Lawrence Berkeley National Laboratory"/>
            <person name="Harder C.B."/>
            <person name="Miyauchi S."/>
            <person name="Viragh M."/>
            <person name="Kuo A."/>
            <person name="Thoen E."/>
            <person name="Andreopoulos B."/>
            <person name="Lu D."/>
            <person name="Skrede I."/>
            <person name="Drula E."/>
            <person name="Henrissat B."/>
            <person name="Morin E."/>
            <person name="Kohler A."/>
            <person name="Barry K."/>
            <person name="LaButti K."/>
            <person name="Morin E."/>
            <person name="Salamov A."/>
            <person name="Lipzen A."/>
            <person name="Mereny Z."/>
            <person name="Hegedus B."/>
            <person name="Baldrian P."/>
            <person name="Stursova M."/>
            <person name="Weitz H."/>
            <person name="Taylor A."/>
            <person name="Grigoriev I.V."/>
            <person name="Nagy L.G."/>
            <person name="Martin F."/>
            <person name="Kauserud H."/>
        </authorList>
    </citation>
    <scope>NUCLEOTIDE SEQUENCE</scope>
    <source>
        <strain evidence="2">CBHHK002</strain>
    </source>
</reference>
<sequence>MAKRSKAPNSESIDELEARLADMKKTQSEKRPRGRPKGSKNKPKAPKTGTDGDTTIDTPTNANAKEAMPSKEPKPAKEPKSLKAKPQAKPPGRQASKAKGITEVPWKLEHELTDSLLTAIELNGPRRQAFGFTKGDLDTAGNTSQTQDAHCERLALKILVHDPSGRWQDIDPKDLVSTVRSRIATLKTDYHKHKRSLGETGFGIVVEDREEELYGDPQNVWEKIQEDFPWFKRMHALLDGSPVHDTDACTSSSDSLDTKLFASALDAEMSQDDGSSIVVIDDNLDASSAADIDVDSDSDSAAAPMARKATVKAEKMAAAPTLAVVPKPVPKPTVSAAPKRKRDAMVDTLKDIVGQDHQSKLELLQPSHKAKRQRTEMELKHKAVEAEKARAHELQTLKLRIQLAQINSGAQMPSMRTMGSSEHPIAFHTGDSAPYGAGSSSGCATPYSTSNASGFDGGEGSSLSHNSSNDVDLSFHMYDTIDTAFPPLPSTYQSTYNTQSDASHKLPPSSSSAI</sequence>
<organism evidence="2 3">
    <name type="scientific">Mycena albidolilacea</name>
    <dbReference type="NCBI Taxonomy" id="1033008"/>
    <lineage>
        <taxon>Eukaryota</taxon>
        <taxon>Fungi</taxon>
        <taxon>Dikarya</taxon>
        <taxon>Basidiomycota</taxon>
        <taxon>Agaricomycotina</taxon>
        <taxon>Agaricomycetes</taxon>
        <taxon>Agaricomycetidae</taxon>
        <taxon>Agaricales</taxon>
        <taxon>Marasmiineae</taxon>
        <taxon>Mycenaceae</taxon>
        <taxon>Mycena</taxon>
    </lineage>
</organism>
<keyword evidence="3" id="KW-1185">Reference proteome</keyword>